<proteinExistence type="inferred from homology"/>
<dbReference type="InterPro" id="IPR002130">
    <property type="entry name" value="Cyclophilin-type_PPIase_dom"/>
</dbReference>
<dbReference type="GO" id="GO:0003755">
    <property type="term" value="F:peptidyl-prolyl cis-trans isomerase activity"/>
    <property type="evidence" value="ECO:0007669"/>
    <property type="project" value="InterPro"/>
</dbReference>
<keyword evidence="8" id="KW-0413">Isomerase</keyword>
<dbReference type="PROSITE" id="PS50072">
    <property type="entry name" value="CSA_PPIASE_2"/>
    <property type="match status" value="1"/>
</dbReference>
<sequence>MKAVSRGNAHYAESRKRKEAAYVSTEKNVWHRHGNMGIIEEMENEQVKYLWELRKHKSSKNNGAVLWQSMDFIGPIKQMSKGGKRRLTNMSNIYIQGPPTMAKVVMKTAVGDIELELWAKETAKAYRNFIQLCMEGYWDDTIFHRIIKGFITQDGDPTGTGEGGKIYGEPFKAKFHTGLHFCRRDLIAIANAGNDDNGSQFLFTLSSTPDLQNKHTIFGKVIGESIHSMFKLEEALNDRLLYPPRLLKSIILNYPFSDIIPRIIVHECEEVKDSSKSKTAAVKNFNLLSFGEEADEDEEESVMLNKKFSCKGKSVHDHLIPKLSSQPAVESLGLEKIKKGRKTIVAIGKVTTK</sequence>
<evidence type="ECO:0000256" key="3">
    <source>
        <dbReference type="ARBA" id="ARBA00023242"/>
    </source>
</evidence>
<evidence type="ECO:0000256" key="2">
    <source>
        <dbReference type="ARBA" id="ARBA00007365"/>
    </source>
</evidence>
<evidence type="ECO:0000256" key="6">
    <source>
        <dbReference type="ARBA" id="ARBA00046368"/>
    </source>
</evidence>
<protein>
    <recommendedName>
        <fullName evidence="4">Spliceosome-associated protein CWC27 homolog</fullName>
    </recommendedName>
    <alternativeName>
        <fullName evidence="5">Probable inactive peptidyl-prolyl cis-trans isomerase CWC27 homolog</fullName>
    </alternativeName>
</protein>
<evidence type="ECO:0000313" key="9">
    <source>
        <dbReference type="Proteomes" id="UP000250275"/>
    </source>
</evidence>
<name>A0A310SGH8_9HYME</name>
<comment type="similarity">
    <text evidence="2">Belongs to the cyclophilin-type PPIase family.</text>
</comment>
<dbReference type="OrthoDB" id="442970at2759"/>
<organism evidence="8 9">
    <name type="scientific">Eufriesea mexicana</name>
    <dbReference type="NCBI Taxonomy" id="516756"/>
    <lineage>
        <taxon>Eukaryota</taxon>
        <taxon>Metazoa</taxon>
        <taxon>Ecdysozoa</taxon>
        <taxon>Arthropoda</taxon>
        <taxon>Hexapoda</taxon>
        <taxon>Insecta</taxon>
        <taxon>Pterygota</taxon>
        <taxon>Neoptera</taxon>
        <taxon>Endopterygota</taxon>
        <taxon>Hymenoptera</taxon>
        <taxon>Apocrita</taxon>
        <taxon>Aculeata</taxon>
        <taxon>Apoidea</taxon>
        <taxon>Anthophila</taxon>
        <taxon>Apidae</taxon>
        <taxon>Eufriesea</taxon>
    </lineage>
</organism>
<dbReference type="PRINTS" id="PR00153">
    <property type="entry name" value="CSAPPISMRASE"/>
</dbReference>
<dbReference type="PANTHER" id="PTHR45625:SF6">
    <property type="entry name" value="SPLICEOSOME-ASSOCIATED PROTEIN CWC27 HOMOLOG"/>
    <property type="match status" value="1"/>
</dbReference>
<evidence type="ECO:0000256" key="4">
    <source>
        <dbReference type="ARBA" id="ARBA00040027"/>
    </source>
</evidence>
<dbReference type="Pfam" id="PF00160">
    <property type="entry name" value="Pro_isomerase"/>
    <property type="match status" value="1"/>
</dbReference>
<feature type="domain" description="PPIase cyclophilin-type" evidence="7">
    <location>
        <begin position="100"/>
        <end position="260"/>
    </location>
</feature>
<dbReference type="PANTHER" id="PTHR45625">
    <property type="entry name" value="PEPTIDYL-PROLYL CIS-TRANS ISOMERASE-RELATED"/>
    <property type="match status" value="1"/>
</dbReference>
<evidence type="ECO:0000256" key="5">
    <source>
        <dbReference type="ARBA" id="ARBA00042090"/>
    </source>
</evidence>
<dbReference type="EMBL" id="KQ761389">
    <property type="protein sequence ID" value="OAD57677.1"/>
    <property type="molecule type" value="Genomic_DNA"/>
</dbReference>
<dbReference type="AlphaFoldDB" id="A0A310SGH8"/>
<dbReference type="InterPro" id="IPR044666">
    <property type="entry name" value="Cyclophilin_A-like"/>
</dbReference>
<evidence type="ECO:0000313" key="8">
    <source>
        <dbReference type="EMBL" id="OAD57677.1"/>
    </source>
</evidence>
<gene>
    <name evidence="8" type="ORF">WN48_01665</name>
</gene>
<dbReference type="InterPro" id="IPR029000">
    <property type="entry name" value="Cyclophilin-like_dom_sf"/>
</dbReference>
<evidence type="ECO:0000256" key="1">
    <source>
        <dbReference type="ARBA" id="ARBA00004123"/>
    </source>
</evidence>
<dbReference type="Gene3D" id="2.40.100.10">
    <property type="entry name" value="Cyclophilin-like"/>
    <property type="match status" value="1"/>
</dbReference>
<evidence type="ECO:0000259" key="7">
    <source>
        <dbReference type="PROSITE" id="PS50072"/>
    </source>
</evidence>
<comment type="subcellular location">
    <subcellularLocation>
        <location evidence="1">Nucleus</location>
    </subcellularLocation>
</comment>
<dbReference type="SUPFAM" id="SSF50891">
    <property type="entry name" value="Cyclophilin-like"/>
    <property type="match status" value="1"/>
</dbReference>
<comment type="subunit">
    <text evidence="6">Part of the activated spliceosome B/catalytic step 1 spliceosome, one of the forms of the spliceosome which has a well-formed active site but still cannot catalyze the branching reaction and is composed at least of 52 proteins, the U2, U5 and U6 snRNAs and the pre-mRNA. Recruited during early steps of activated spliceosome B maturation, it is probably one of the first proteins released from this complex as he matures to the spliceosome C complex. Component of the minor spliceosome, which splices U12-type introns.</text>
</comment>
<accession>A0A310SGH8</accession>
<keyword evidence="9" id="KW-1185">Reference proteome</keyword>
<keyword evidence="3" id="KW-0539">Nucleus</keyword>
<dbReference type="GO" id="GO:0071013">
    <property type="term" value="C:catalytic step 2 spliceosome"/>
    <property type="evidence" value="ECO:0007669"/>
    <property type="project" value="TreeGrafter"/>
</dbReference>
<dbReference type="Proteomes" id="UP000250275">
    <property type="component" value="Unassembled WGS sequence"/>
</dbReference>
<reference evidence="8 9" key="1">
    <citation type="submission" date="2015-07" db="EMBL/GenBank/DDBJ databases">
        <title>The genome of Eufriesea mexicana.</title>
        <authorList>
            <person name="Pan H."/>
            <person name="Kapheim K."/>
        </authorList>
    </citation>
    <scope>NUCLEOTIDE SEQUENCE [LARGE SCALE GENOMIC DNA]</scope>
    <source>
        <strain evidence="8">0111107269</strain>
        <tissue evidence="8">Whole body</tissue>
    </source>
</reference>